<evidence type="ECO:0000256" key="4">
    <source>
        <dbReference type="ARBA" id="ARBA00022884"/>
    </source>
</evidence>
<evidence type="ECO:0000256" key="7">
    <source>
        <dbReference type="SAM" id="MobiDB-lite"/>
    </source>
</evidence>
<feature type="region of interest" description="Disordered" evidence="7">
    <location>
        <begin position="590"/>
        <end position="645"/>
    </location>
</feature>
<dbReference type="NCBIfam" id="TIGR01622">
    <property type="entry name" value="SF-CC1"/>
    <property type="match status" value="1"/>
</dbReference>
<evidence type="ECO:0000256" key="6">
    <source>
        <dbReference type="PROSITE-ProRule" id="PRU00176"/>
    </source>
</evidence>
<evidence type="ECO:0000256" key="2">
    <source>
        <dbReference type="ARBA" id="ARBA00022664"/>
    </source>
</evidence>
<keyword evidence="10" id="KW-1185">Reference proteome</keyword>
<keyword evidence="5" id="KW-0508">mRNA splicing</keyword>
<dbReference type="InterPro" id="IPR006509">
    <property type="entry name" value="RBM39_SF"/>
</dbReference>
<feature type="compositionally biased region" description="Gly residues" evidence="7">
    <location>
        <begin position="233"/>
        <end position="254"/>
    </location>
</feature>
<protein>
    <submittedName>
        <fullName evidence="9">Splicing factor protein, putative</fullName>
    </submittedName>
</protein>
<feature type="compositionally biased region" description="Basic and acidic residues" evidence="7">
    <location>
        <begin position="1"/>
        <end position="12"/>
    </location>
</feature>
<gene>
    <name evidence="9" type="ORF">EBH_0017490</name>
</gene>
<dbReference type="AlphaFoldDB" id="U6LGN9"/>
<evidence type="ECO:0000256" key="5">
    <source>
        <dbReference type="ARBA" id="ARBA00023187"/>
    </source>
</evidence>
<dbReference type="Proteomes" id="UP000030750">
    <property type="component" value="Unassembled WGS sequence"/>
</dbReference>
<feature type="compositionally biased region" description="Low complexity" evidence="7">
    <location>
        <begin position="539"/>
        <end position="558"/>
    </location>
</feature>
<feature type="domain" description="RRM" evidence="8">
    <location>
        <begin position="398"/>
        <end position="479"/>
    </location>
</feature>
<feature type="compositionally biased region" description="Polar residues" evidence="7">
    <location>
        <begin position="623"/>
        <end position="638"/>
    </location>
</feature>
<dbReference type="InterPro" id="IPR012677">
    <property type="entry name" value="Nucleotide-bd_a/b_plait_sf"/>
</dbReference>
<dbReference type="GO" id="GO:0000398">
    <property type="term" value="P:mRNA splicing, via spliceosome"/>
    <property type="evidence" value="ECO:0007669"/>
    <property type="project" value="UniProtKB-ARBA"/>
</dbReference>
<keyword evidence="3" id="KW-0677">Repeat</keyword>
<dbReference type="GO" id="GO:0003723">
    <property type="term" value="F:RNA binding"/>
    <property type="evidence" value="ECO:0007669"/>
    <property type="project" value="UniProtKB-UniRule"/>
</dbReference>
<sequence>MEKTEKEAEKASAEASPVSNGALRSKAADERPRRASDSEGPPDRESRREGRERSQENPHRGGEGSPSPKRGGGGSRAGESPDGRKGRGEGPSARRASRGRDPGEGRRGGGPRGDSIEGRRGPRGGQSPDGRRGWGGRSPEVYREHRRSPSPRRNGGWRDGPWSRGPRNRDFRSRGPGGPFRRFGDDYGRHRGGDFRRRDRDRDREWWPPAGRRSRSRDRPRRDIGRSPSPVRRGGGSGQGGTGSGGPPATGGSGENAATGSTATRLGPREELLRRQREEELRRKEVEEARRDDLTVLVLNLSLKADERHIYEFFSANAGKIRDIQQIRDQRSGVSKGVAYVEFYTQEAVIKAMALNGISFKGQPLRVQASMAEKNRAARAAKCPIAPAPDATSLQIPMRVYVGGLVGKLASLTKDDLHSLFSPFGAIQEIILPVDPNTGEGVGFAFVMFAATGDAHDAMQQMHRFKIDGQELRVGYAADGVRLSGSLPEGSPAAPAGGVAIPQAAPGLLGGPGIPPHVVAATQVSYEAQLAKQLAEKAASLMRQQQPQQAPEGQAQVQDADDEGGLDDDDIGYIHDPSRKQALMQKLMDRSTAALASSSGTRPAASPTSESKEQPQQQPQQQASPSTDKQQFLRSSSGPRVGVGALAPGVMTSNLVLRGMFNPSAADDEYYFEDIRDDVKEECGKHGSVVQVSLSEKDEEGRVFVKFTAPSVALAAQNALNGRFFGGRQIHAEFVTDAMINAVCSSSSSSKDTNANANANTNSSSSSSSSSS</sequence>
<dbReference type="SUPFAM" id="SSF54928">
    <property type="entry name" value="RNA-binding domain, RBD"/>
    <property type="match status" value="2"/>
</dbReference>
<evidence type="ECO:0000256" key="1">
    <source>
        <dbReference type="ARBA" id="ARBA00007747"/>
    </source>
</evidence>
<evidence type="ECO:0000313" key="10">
    <source>
        <dbReference type="Proteomes" id="UP000030750"/>
    </source>
</evidence>
<dbReference type="Gene3D" id="3.30.70.330">
    <property type="match status" value="3"/>
</dbReference>
<evidence type="ECO:0000259" key="8">
    <source>
        <dbReference type="PROSITE" id="PS50102"/>
    </source>
</evidence>
<feature type="compositionally biased region" description="Acidic residues" evidence="7">
    <location>
        <begin position="559"/>
        <end position="571"/>
    </location>
</feature>
<dbReference type="SMART" id="SM00361">
    <property type="entry name" value="RRM_1"/>
    <property type="match status" value="2"/>
</dbReference>
<feature type="compositionally biased region" description="Polar residues" evidence="7">
    <location>
        <begin position="594"/>
        <end position="609"/>
    </location>
</feature>
<feature type="region of interest" description="Disordered" evidence="7">
    <location>
        <begin position="539"/>
        <end position="574"/>
    </location>
</feature>
<dbReference type="EMBL" id="HG710837">
    <property type="protein sequence ID" value="CDJ47729.1"/>
    <property type="molecule type" value="Genomic_DNA"/>
</dbReference>
<accession>U6LGN9</accession>
<dbReference type="InterPro" id="IPR035979">
    <property type="entry name" value="RBD_domain_sf"/>
</dbReference>
<dbReference type="PANTHER" id="PTHR48036">
    <property type="entry name" value="SPLICING FACTOR (PAD-1), PUTATIVE (AFU_ORTHOLOGUE AFUA_1G15810)-RELATED"/>
    <property type="match status" value="1"/>
</dbReference>
<feature type="region of interest" description="Disordered" evidence="7">
    <location>
        <begin position="746"/>
        <end position="772"/>
    </location>
</feature>
<feature type="domain" description="RRM" evidence="8">
    <location>
        <begin position="639"/>
        <end position="737"/>
    </location>
</feature>
<reference evidence="9" key="2">
    <citation type="submission" date="2013-10" db="EMBL/GenBank/DDBJ databases">
        <authorList>
            <person name="Aslett M."/>
        </authorList>
    </citation>
    <scope>NUCLEOTIDE SEQUENCE [LARGE SCALE GENOMIC DNA]</scope>
    <source>
        <strain evidence="9">Houghton</strain>
    </source>
</reference>
<evidence type="ECO:0000256" key="3">
    <source>
        <dbReference type="ARBA" id="ARBA00022737"/>
    </source>
</evidence>
<proteinExistence type="inferred from homology"/>
<dbReference type="CDD" id="cd12285">
    <property type="entry name" value="RRM3_RBM39_like"/>
    <property type="match status" value="1"/>
</dbReference>
<feature type="compositionally biased region" description="Basic and acidic residues" evidence="7">
    <location>
        <begin position="26"/>
        <end position="62"/>
    </location>
</feature>
<feature type="compositionally biased region" description="Basic and acidic residues" evidence="7">
    <location>
        <begin position="79"/>
        <end position="88"/>
    </location>
</feature>
<dbReference type="PROSITE" id="PS50102">
    <property type="entry name" value="RRM"/>
    <property type="match status" value="3"/>
</dbReference>
<keyword evidence="4 6" id="KW-0694">RNA-binding</keyword>
<dbReference type="FunFam" id="3.30.70.330:FF:000105">
    <property type="entry name" value="HIV Tat-specific factor 1 homolog"/>
    <property type="match status" value="1"/>
</dbReference>
<evidence type="ECO:0000313" key="9">
    <source>
        <dbReference type="EMBL" id="CDJ47729.1"/>
    </source>
</evidence>
<feature type="compositionally biased region" description="Basic and acidic residues" evidence="7">
    <location>
        <begin position="98"/>
        <end position="107"/>
    </location>
</feature>
<dbReference type="InterPro" id="IPR000504">
    <property type="entry name" value="RRM_dom"/>
</dbReference>
<dbReference type="VEuPathDB" id="ToxoDB:EBH_0017490"/>
<comment type="similarity">
    <text evidence="1">Belongs to the HTATSF1 family.</text>
</comment>
<feature type="compositionally biased region" description="Basic and acidic residues" evidence="7">
    <location>
        <begin position="267"/>
        <end position="286"/>
    </location>
</feature>
<dbReference type="Pfam" id="PF00076">
    <property type="entry name" value="RRM_1"/>
    <property type="match status" value="3"/>
</dbReference>
<reference evidence="9" key="1">
    <citation type="submission" date="2013-10" db="EMBL/GenBank/DDBJ databases">
        <title>Genomic analysis of the causative agents of coccidiosis in chickens.</title>
        <authorList>
            <person name="Reid A.J."/>
            <person name="Blake D."/>
            <person name="Billington K."/>
            <person name="Browne H."/>
            <person name="Dunn M."/>
            <person name="Hung S."/>
            <person name="Kawahara F."/>
            <person name="Miranda-Saavedra D."/>
            <person name="Mourier T."/>
            <person name="Nagra H."/>
            <person name="Otto T.D."/>
            <person name="Rawlings N."/>
            <person name="Sanchez A."/>
            <person name="Sanders M."/>
            <person name="Subramaniam C."/>
            <person name="Tay Y."/>
            <person name="Dear P."/>
            <person name="Doerig C."/>
            <person name="Gruber A."/>
            <person name="Parkinson J."/>
            <person name="Shirley M."/>
            <person name="Wan K.L."/>
            <person name="Berriman M."/>
            <person name="Tomley F."/>
            <person name="Pain A."/>
        </authorList>
    </citation>
    <scope>NUCLEOTIDE SEQUENCE [LARGE SCALE GENOMIC DNA]</scope>
    <source>
        <strain evidence="9">Houghton</strain>
    </source>
</reference>
<feature type="region of interest" description="Disordered" evidence="7">
    <location>
        <begin position="1"/>
        <end position="286"/>
    </location>
</feature>
<organism evidence="9 10">
    <name type="scientific">Eimeria brunetti</name>
    <dbReference type="NCBI Taxonomy" id="51314"/>
    <lineage>
        <taxon>Eukaryota</taxon>
        <taxon>Sar</taxon>
        <taxon>Alveolata</taxon>
        <taxon>Apicomplexa</taxon>
        <taxon>Conoidasida</taxon>
        <taxon>Coccidia</taxon>
        <taxon>Eucoccidiorida</taxon>
        <taxon>Eimeriorina</taxon>
        <taxon>Eimeriidae</taxon>
        <taxon>Eimeria</taxon>
    </lineage>
</organism>
<feature type="compositionally biased region" description="Basic and acidic residues" evidence="7">
    <location>
        <begin position="182"/>
        <end position="206"/>
    </location>
</feature>
<keyword evidence="2" id="KW-0507">mRNA processing</keyword>
<dbReference type="OrthoDB" id="5411533at2759"/>
<feature type="domain" description="RRM" evidence="8">
    <location>
        <begin position="294"/>
        <end position="372"/>
    </location>
</feature>
<dbReference type="SMART" id="SM00360">
    <property type="entry name" value="RRM"/>
    <property type="match status" value="3"/>
</dbReference>
<name>U6LGN9_9EIME</name>
<dbReference type="CDD" id="cd12283">
    <property type="entry name" value="RRM1_RBM39_like"/>
    <property type="match status" value="1"/>
</dbReference>
<dbReference type="InterPro" id="IPR003954">
    <property type="entry name" value="RRM_euk-type"/>
</dbReference>
<dbReference type="GO" id="GO:0005684">
    <property type="term" value="C:U2-type spliceosomal complex"/>
    <property type="evidence" value="ECO:0007669"/>
    <property type="project" value="UniProtKB-ARBA"/>
</dbReference>